<protein>
    <submittedName>
        <fullName evidence="1">Uncharacterized protein</fullName>
    </submittedName>
</protein>
<evidence type="ECO:0000313" key="2">
    <source>
        <dbReference type="Proteomes" id="UP000046155"/>
    </source>
</evidence>
<organism evidence="1 2">
    <name type="scientific">Syntrophaceticus schinkii</name>
    <dbReference type="NCBI Taxonomy" id="499207"/>
    <lineage>
        <taxon>Bacteria</taxon>
        <taxon>Bacillati</taxon>
        <taxon>Bacillota</taxon>
        <taxon>Clostridia</taxon>
        <taxon>Thermoanaerobacterales</taxon>
        <taxon>Thermoanaerobacterales Family III. Incertae Sedis</taxon>
        <taxon>Syntrophaceticus</taxon>
    </lineage>
</organism>
<sequence length="344" mass="39288">MFNSVILGDTDGVTANKYTLSVKRSYEVKADMNEVELPPPSQDELVQQMKDYLNVYFKNSPVVKEKWGDDYTYHPGGFECIEWGFVDCGLNDGYVEFTEEQKENIKHNWSKFLDGLREYLKENPVPNNDFKSTTYGEILLAMTAMGYNPDDFKELDIIGEISRNDFGTDGMYMGTPRGIIAMDSGGYEYKEGSDYRSWRPVVEEFNEEPIELSPQTTVNDFTTMYAQPYIPYYNPDAKEGDPEYKIKLYFDNFIEQLSIAQHSDGRFGNVWTTDQVVILLAGLGVDLTTDSRFIKNGHTPLEIILRTLDTEAGEISGNLKHQHAQAVMSMLKVLDGRKNIETFL</sequence>
<accession>A0A0B7MCR7</accession>
<keyword evidence="2" id="KW-1185">Reference proteome</keyword>
<dbReference type="EMBL" id="CDRZ01000036">
    <property type="protein sequence ID" value="CEO87865.1"/>
    <property type="molecule type" value="Genomic_DNA"/>
</dbReference>
<dbReference type="OrthoDB" id="1873115at2"/>
<gene>
    <name evidence="1" type="ORF">SSCH_1300002</name>
</gene>
<proteinExistence type="predicted"/>
<reference evidence="2" key="1">
    <citation type="submission" date="2015-01" db="EMBL/GenBank/DDBJ databases">
        <authorList>
            <person name="Manzoor Shahid"/>
            <person name="Zubair Saima"/>
        </authorList>
    </citation>
    <scope>NUCLEOTIDE SEQUENCE [LARGE SCALE GENOMIC DNA]</scope>
    <source>
        <strain evidence="2">Sp3</strain>
    </source>
</reference>
<dbReference type="RefSeq" id="WP_044664149.1">
    <property type="nucleotide sequence ID" value="NZ_CDRZ01000036.1"/>
</dbReference>
<dbReference type="Proteomes" id="UP000046155">
    <property type="component" value="Unassembled WGS sequence"/>
</dbReference>
<dbReference type="AlphaFoldDB" id="A0A0B7MCR7"/>
<evidence type="ECO:0000313" key="1">
    <source>
        <dbReference type="EMBL" id="CEO87865.1"/>
    </source>
</evidence>
<name>A0A0B7MCR7_9FIRM</name>